<organism evidence="1">
    <name type="scientific">Siphoviridae sp. ct3fB6</name>
    <dbReference type="NCBI Taxonomy" id="2827770"/>
    <lineage>
        <taxon>Viruses</taxon>
        <taxon>Duplodnaviria</taxon>
        <taxon>Heunggongvirae</taxon>
        <taxon>Uroviricota</taxon>
        <taxon>Caudoviricetes</taxon>
    </lineage>
</organism>
<evidence type="ECO:0000313" key="1">
    <source>
        <dbReference type="EMBL" id="DAF59225.1"/>
    </source>
</evidence>
<proteinExistence type="predicted"/>
<dbReference type="EMBL" id="BK032766">
    <property type="protein sequence ID" value="DAF59225.1"/>
    <property type="molecule type" value="Genomic_DNA"/>
</dbReference>
<sequence length="679" mass="73634">MSDIVTRLLLKTNDFDANLEKSRGSVNSFQGGISNMAKSVGSSFVKVAGGIGLVVSAGEGFTKFLNSSQTLGDQTAAAMMSAKTGVDEFFYSLGSGDFTSFLSGMDDIIAKFKEAHSALDQLGNTEISFDYFQGKFDESIAQARLNAKNKQLGNDERDQSFKDWDDELKKKEEAGKTVAADALNALTKSIAVGTKLSAKDIFLNDFEKVIRIDLMPSASRDEAKDYWKGQYNEYLKLSKKIESDRKVDVVKTNDYGKTKSINDAAKIAQEGAAEKYKDAIIYNKLLNKLSDDDLKKLTELGKKYYATSQQIAQQRQEFNESTTEFRNSKITAEKASAAKAAAEPKKDSIAWYDAEISKLNKKLVAETDTQAKSTIQATINELEAKKIKLQVETSGNSIEAINIQLSALNKQLIAETDMQVRATIQATINELEQRKINLKFVVDQEAFKIKNGGMKDGALSVPIAPTYDKVPTHGKGGKNFKLPKYDPLFKKEDVDLNEDYADSLSAISSVMSALNGVTNESAASYLQWGANVISSIAQAIPAILSLTTAKTAEAAANSANSAAQIPFVGWLAAAGAALSVVAAMASIPKFATGGIVPGASFTGDKVPALLNSGEMILNGSQQSNLFKMLNSGLYGSLSQKIAPSMEDQSVRLYSDVEIRGDRIFLALQNHIKKTGKKLW</sequence>
<reference evidence="1" key="1">
    <citation type="journal article" date="2021" name="Proc. Natl. Acad. Sci. U.S.A.">
        <title>A Catalog of Tens of Thousands of Viruses from Human Metagenomes Reveals Hidden Associations with Chronic Diseases.</title>
        <authorList>
            <person name="Tisza M.J."/>
            <person name="Buck C.B."/>
        </authorList>
    </citation>
    <scope>NUCLEOTIDE SEQUENCE</scope>
    <source>
        <strain evidence="1">Ct3fB6</strain>
    </source>
</reference>
<name>A0A8S5T7J5_9CAUD</name>
<accession>A0A8S5T7J5</accession>
<protein>
    <submittedName>
        <fullName evidence="1">Tail length tape measure protein</fullName>
    </submittedName>
</protein>